<evidence type="ECO:0000256" key="1">
    <source>
        <dbReference type="SAM" id="MobiDB-lite"/>
    </source>
</evidence>
<feature type="compositionally biased region" description="Basic and acidic residues" evidence="1">
    <location>
        <begin position="292"/>
        <end position="302"/>
    </location>
</feature>
<feature type="compositionally biased region" description="Basic and acidic residues" evidence="1">
    <location>
        <begin position="156"/>
        <end position="172"/>
    </location>
</feature>
<evidence type="ECO:0000313" key="4">
    <source>
        <dbReference type="EMBL" id="KAG2952723.1"/>
    </source>
</evidence>
<name>A0A8T1IU51_9STRA</name>
<feature type="compositionally biased region" description="Basic and acidic residues" evidence="1">
    <location>
        <begin position="98"/>
        <end position="134"/>
    </location>
</feature>
<dbReference type="EMBL" id="RCMV01000018">
    <property type="protein sequence ID" value="KAG3228267.1"/>
    <property type="molecule type" value="Genomic_DNA"/>
</dbReference>
<gene>
    <name evidence="2" type="ORF">PC113_g2536</name>
    <name evidence="3" type="ORF">PC115_g2166</name>
    <name evidence="4" type="ORF">PC117_g2564</name>
    <name evidence="5" type="ORF">PC118_g2126</name>
    <name evidence="6" type="ORF">PC129_g1155</name>
</gene>
<accession>A0A8T1IU51</accession>
<dbReference type="EMBL" id="RCMI01000030">
    <property type="protein sequence ID" value="KAG2941118.1"/>
    <property type="molecule type" value="Genomic_DNA"/>
</dbReference>
<protein>
    <submittedName>
        <fullName evidence="6">Uncharacterized protein</fullName>
    </submittedName>
</protein>
<evidence type="ECO:0000313" key="5">
    <source>
        <dbReference type="EMBL" id="KAG2997029.1"/>
    </source>
</evidence>
<dbReference type="EMBL" id="RCMG01000035">
    <property type="protein sequence ID" value="KAG2866786.1"/>
    <property type="molecule type" value="Genomic_DNA"/>
</dbReference>
<dbReference type="AlphaFoldDB" id="A0A8T1IU51"/>
<feature type="region of interest" description="Disordered" evidence="1">
    <location>
        <begin position="40"/>
        <end position="59"/>
    </location>
</feature>
<feature type="region of interest" description="Disordered" evidence="1">
    <location>
        <begin position="292"/>
        <end position="348"/>
    </location>
</feature>
<dbReference type="EMBL" id="RCMK01000034">
    <property type="protein sequence ID" value="KAG2952723.1"/>
    <property type="molecule type" value="Genomic_DNA"/>
</dbReference>
<proteinExistence type="predicted"/>
<dbReference type="VEuPathDB" id="FungiDB:PC110_g21323"/>
<dbReference type="Proteomes" id="UP000735874">
    <property type="component" value="Unassembled WGS sequence"/>
</dbReference>
<feature type="compositionally biased region" description="Low complexity" evidence="1">
    <location>
        <begin position="43"/>
        <end position="56"/>
    </location>
</feature>
<dbReference type="Proteomes" id="UP000760860">
    <property type="component" value="Unassembled WGS sequence"/>
</dbReference>
<evidence type="ECO:0000313" key="6">
    <source>
        <dbReference type="EMBL" id="KAG3228267.1"/>
    </source>
</evidence>
<feature type="compositionally biased region" description="Basic and acidic residues" evidence="1">
    <location>
        <begin position="329"/>
        <end position="347"/>
    </location>
</feature>
<feature type="region of interest" description="Disordered" evidence="1">
    <location>
        <begin position="65"/>
        <end position="172"/>
    </location>
</feature>
<evidence type="ECO:0000313" key="3">
    <source>
        <dbReference type="EMBL" id="KAG2941118.1"/>
    </source>
</evidence>
<dbReference type="EMBL" id="RCML01000030">
    <property type="protein sequence ID" value="KAG2997029.1"/>
    <property type="molecule type" value="Genomic_DNA"/>
</dbReference>
<organism evidence="6 7">
    <name type="scientific">Phytophthora cactorum</name>
    <dbReference type="NCBI Taxonomy" id="29920"/>
    <lineage>
        <taxon>Eukaryota</taxon>
        <taxon>Sar</taxon>
        <taxon>Stramenopiles</taxon>
        <taxon>Oomycota</taxon>
        <taxon>Peronosporomycetes</taxon>
        <taxon>Peronosporales</taxon>
        <taxon>Peronosporaceae</taxon>
        <taxon>Phytophthora</taxon>
    </lineage>
</organism>
<evidence type="ECO:0000313" key="7">
    <source>
        <dbReference type="Proteomes" id="UP000760860"/>
    </source>
</evidence>
<dbReference type="Proteomes" id="UP000774804">
    <property type="component" value="Unassembled WGS sequence"/>
</dbReference>
<dbReference type="Proteomes" id="UP000697107">
    <property type="component" value="Unassembled WGS sequence"/>
</dbReference>
<sequence>MMKAVFHGLALVTEPTPAAPASHPESLAASSIGHRVSGENARAHATAAGPRACAGAREARVRRSVLEAGTRGGARVTDSRPRTAAGGPGKPRSGSQDGVKRENAGTRASTRDALRVHQHESQKDGVEQADRAASDRVQGADLRQAQRVDGAAPPRARGEQQKPEPHDLQRAHRQLDEEVHGAVLRHVLSLGHVLVVHRAGGRVQPRHERHRQRYGEVLDAIASGSNPMSLANGSTKIVLDKNILPFLHNIAEHKFVKLSAQEEIKLGDALEKSMGDIVDKLAGIDKVKVEADAEDNVHNHDDDLTDSAPSENDGNEKNNEEEPSGPAPSDKHEQQAGDTNLEDKESVVEDVVEIDEYEDINPTTSKYVRLLVKKNIRRYSLRG</sequence>
<evidence type="ECO:0000313" key="2">
    <source>
        <dbReference type="EMBL" id="KAG2866786.1"/>
    </source>
</evidence>
<comment type="caution">
    <text evidence="6">The sequence shown here is derived from an EMBL/GenBank/DDBJ whole genome shotgun (WGS) entry which is preliminary data.</text>
</comment>
<reference evidence="6" key="1">
    <citation type="submission" date="2018-05" db="EMBL/GenBank/DDBJ databases">
        <title>Effector identification in a new, highly contiguous assembly of the strawberry crown rot pathogen Phytophthora cactorum.</title>
        <authorList>
            <person name="Armitage A.D."/>
            <person name="Nellist C.F."/>
            <person name="Bates H."/>
            <person name="Vickerstaff R.J."/>
            <person name="Harrison R.J."/>
        </authorList>
    </citation>
    <scope>NUCLEOTIDE SEQUENCE</scope>
    <source>
        <strain evidence="2">15-7</strain>
        <strain evidence="3">4032</strain>
        <strain evidence="4">4040</strain>
        <strain evidence="5">P415</strain>
        <strain evidence="6">P421</strain>
    </source>
</reference>
<dbReference type="Proteomes" id="UP000736787">
    <property type="component" value="Unassembled WGS sequence"/>
</dbReference>